<keyword evidence="3" id="KW-1185">Reference proteome</keyword>
<evidence type="ECO:0000313" key="2">
    <source>
        <dbReference type="EMBL" id="MED6165480.1"/>
    </source>
</evidence>
<evidence type="ECO:0008006" key="4">
    <source>
        <dbReference type="Google" id="ProtNLM"/>
    </source>
</evidence>
<reference evidence="2 3" key="1">
    <citation type="journal article" date="2023" name="Plants (Basel)">
        <title>Bridging the Gap: Combining Genomics and Transcriptomics Approaches to Understand Stylosanthes scabra, an Orphan Legume from the Brazilian Caatinga.</title>
        <authorList>
            <person name="Ferreira-Neto J.R.C."/>
            <person name="da Silva M.D."/>
            <person name="Binneck E."/>
            <person name="de Melo N.F."/>
            <person name="da Silva R.H."/>
            <person name="de Melo A.L.T.M."/>
            <person name="Pandolfi V."/>
            <person name="Bustamante F.O."/>
            <person name="Brasileiro-Vidal A.C."/>
            <person name="Benko-Iseppon A.M."/>
        </authorList>
    </citation>
    <scope>NUCLEOTIDE SEQUENCE [LARGE SCALE GENOMIC DNA]</scope>
    <source>
        <tissue evidence="2">Leaves</tissue>
    </source>
</reference>
<feature type="compositionally biased region" description="Low complexity" evidence="1">
    <location>
        <begin position="447"/>
        <end position="456"/>
    </location>
</feature>
<organism evidence="2 3">
    <name type="scientific">Stylosanthes scabra</name>
    <dbReference type="NCBI Taxonomy" id="79078"/>
    <lineage>
        <taxon>Eukaryota</taxon>
        <taxon>Viridiplantae</taxon>
        <taxon>Streptophyta</taxon>
        <taxon>Embryophyta</taxon>
        <taxon>Tracheophyta</taxon>
        <taxon>Spermatophyta</taxon>
        <taxon>Magnoliopsida</taxon>
        <taxon>eudicotyledons</taxon>
        <taxon>Gunneridae</taxon>
        <taxon>Pentapetalae</taxon>
        <taxon>rosids</taxon>
        <taxon>fabids</taxon>
        <taxon>Fabales</taxon>
        <taxon>Fabaceae</taxon>
        <taxon>Papilionoideae</taxon>
        <taxon>50 kb inversion clade</taxon>
        <taxon>dalbergioids sensu lato</taxon>
        <taxon>Dalbergieae</taxon>
        <taxon>Pterocarpus clade</taxon>
        <taxon>Stylosanthes</taxon>
    </lineage>
</organism>
<protein>
    <recommendedName>
        <fullName evidence="4">Aminotransferase-like plant mobile domain-containing protein</fullName>
    </recommendedName>
</protein>
<evidence type="ECO:0000256" key="1">
    <source>
        <dbReference type="SAM" id="MobiDB-lite"/>
    </source>
</evidence>
<feature type="compositionally biased region" description="Polar residues" evidence="1">
    <location>
        <begin position="365"/>
        <end position="382"/>
    </location>
</feature>
<feature type="compositionally biased region" description="Pro residues" evidence="1">
    <location>
        <begin position="457"/>
        <end position="467"/>
    </location>
</feature>
<sequence>MKLKTRVGNVSPEMPKLVGIDHQAPKRTRSSPNSQGLGNMQVGLATFEQKVGQRKRDREWLTHDLPGGAPPPPLPCLTEYVEEDWFEEESEKKAYSDRLSRMTILPPKYVGDGAIPEDRYPEFWRLIDVQGLHQFLLQREGYYLRFVAAAFASVVVDDNLNGEGQGAFHFCVSFMRQTFKFPLERIAVAWGLRNAGTTFRGGSDPHSEWNGFEKMDVVRALRLDSPAAGKYHISRMTTTHRLLLYAISYMLMSRKSNHGTATEEDLILLWAMINEKQINWPYLMAHKLVNYSHGKINSALGLPHLWSKVFPLIPLDVSHEEFVASSSDFTITSKHINQMRRDLANPDAAEGYVPERNVRPRMDAGSSSQAPREAGETSQSQPNYMEILLKSFEALQARVDEGFAKLTNRIDSIDISLISQAEEMWMLRDRFLESVGEFPSTTRDGNGYPRGRGYAPRRPPLPPPPKSAPRSRSIPMMGNGAPYPLGIWISAGTRGF</sequence>
<feature type="region of interest" description="Disordered" evidence="1">
    <location>
        <begin position="345"/>
        <end position="382"/>
    </location>
</feature>
<dbReference type="Proteomes" id="UP001341840">
    <property type="component" value="Unassembled WGS sequence"/>
</dbReference>
<feature type="region of interest" description="Disordered" evidence="1">
    <location>
        <begin position="19"/>
        <end position="39"/>
    </location>
</feature>
<dbReference type="EMBL" id="JASCZI010123561">
    <property type="protein sequence ID" value="MED6165480.1"/>
    <property type="molecule type" value="Genomic_DNA"/>
</dbReference>
<evidence type="ECO:0000313" key="3">
    <source>
        <dbReference type="Proteomes" id="UP001341840"/>
    </source>
</evidence>
<gene>
    <name evidence="2" type="ORF">PIB30_099916</name>
</gene>
<accession>A0ABU6UVX2</accession>
<feature type="region of interest" description="Disordered" evidence="1">
    <location>
        <begin position="437"/>
        <end position="476"/>
    </location>
</feature>
<comment type="caution">
    <text evidence="2">The sequence shown here is derived from an EMBL/GenBank/DDBJ whole genome shotgun (WGS) entry which is preliminary data.</text>
</comment>
<proteinExistence type="predicted"/>
<name>A0ABU6UVX2_9FABA</name>